<dbReference type="Proteomes" id="UP001549257">
    <property type="component" value="Unassembled WGS sequence"/>
</dbReference>
<proteinExistence type="predicted"/>
<sequence length="796" mass="79820">MSRAALTPSRRHRYSAVVAFGLIVALLSPAAPATAAPGPVAGPSELTVAYDALDSVTLAWGPAPVDAVGFALSYIDTAGDETTIALALADRSIRLTDIGYGSAPAGLRSRFADGSFSEPSLIDVLRGSVANLASAIDRIEQETETTLTETVTLSSRTRLAAAIDAARDLVADGATPDQVLAAATAVTDAAADLVDYRVVLKYIADFEARDVSAFTPGSQARFAAALDAARQLVAVAATDPAAAVTGVQIETTVNELSYAFFSALAAPEELAALLAEAHTVVDGPLAEDVTGFSARGIRTAIAAADAAIADVDPTVDALDAAVESLRSALAATVARPSALRAAFAAFAELGLDGSEFTGASARDIAAAHTAAVAADDADTRIADLTAAGSTLSTAIAAAVRVDILRDAIAEDDASLLIPLDYTSASWTVFARAFQTSVDLLAQATASDAAPITAARLSGQADSLHTARLALVKPTPFASSGITVGGPVRPAGGAPLPPGLYLQVIDGMISLSNVGGSLNFSAGQFGYIPRAIQPPVIVPVNPNLPFTPPPAFTAPSTTITAPSVGGVDCEVRRVAFAAPDAVATDEAASGHPVDASSAIPVAATSPTDSVTRPPKTYCNRMAATGARMASLFAVTAAAAPAYQIVSVLPATSHPSGSARVSFALPADADGGDLFLQYTYNGVYVETVAAVKVTQAIGTPVTGNPATGTPVTGTPVTGVPAVGAPSTGTPPAGTPTLTPSAVAAGAVATPTRPAGTSPSRLAATGTDSGPLVGAALLLVLLGLALWLAPSTRRRRRSA</sequence>
<feature type="signal peptide" evidence="3">
    <location>
        <begin position="1"/>
        <end position="35"/>
    </location>
</feature>
<gene>
    <name evidence="4" type="ORF">ABIE21_002090</name>
</gene>
<evidence type="ECO:0000313" key="5">
    <source>
        <dbReference type="Proteomes" id="UP001549257"/>
    </source>
</evidence>
<dbReference type="EMBL" id="JBEPSJ010000002">
    <property type="protein sequence ID" value="MET4582580.1"/>
    <property type="molecule type" value="Genomic_DNA"/>
</dbReference>
<evidence type="ECO:0000313" key="4">
    <source>
        <dbReference type="EMBL" id="MET4582580.1"/>
    </source>
</evidence>
<keyword evidence="5" id="KW-1185">Reference proteome</keyword>
<protein>
    <submittedName>
        <fullName evidence="4">Uncharacterized protein</fullName>
    </submittedName>
</protein>
<organism evidence="4 5">
    <name type="scientific">Conyzicola nivalis</name>
    <dbReference type="NCBI Taxonomy" id="1477021"/>
    <lineage>
        <taxon>Bacteria</taxon>
        <taxon>Bacillati</taxon>
        <taxon>Actinomycetota</taxon>
        <taxon>Actinomycetes</taxon>
        <taxon>Micrococcales</taxon>
        <taxon>Microbacteriaceae</taxon>
        <taxon>Conyzicola</taxon>
    </lineage>
</organism>
<feature type="chain" id="PRO_5046396608" evidence="3">
    <location>
        <begin position="36"/>
        <end position="796"/>
    </location>
</feature>
<accession>A0ABV2QNP1</accession>
<feature type="transmembrane region" description="Helical" evidence="2">
    <location>
        <begin position="767"/>
        <end position="786"/>
    </location>
</feature>
<keyword evidence="2" id="KW-0472">Membrane</keyword>
<evidence type="ECO:0000256" key="2">
    <source>
        <dbReference type="SAM" id="Phobius"/>
    </source>
</evidence>
<dbReference type="RefSeq" id="WP_354024762.1">
    <property type="nucleotide sequence ID" value="NZ_JBEPSJ010000002.1"/>
</dbReference>
<name>A0ABV2QNP1_9MICO</name>
<evidence type="ECO:0000256" key="3">
    <source>
        <dbReference type="SAM" id="SignalP"/>
    </source>
</evidence>
<keyword evidence="2" id="KW-0812">Transmembrane</keyword>
<comment type="caution">
    <text evidence="4">The sequence shown here is derived from an EMBL/GenBank/DDBJ whole genome shotgun (WGS) entry which is preliminary data.</text>
</comment>
<keyword evidence="3" id="KW-0732">Signal</keyword>
<feature type="region of interest" description="Disordered" evidence="1">
    <location>
        <begin position="586"/>
        <end position="611"/>
    </location>
</feature>
<reference evidence="4 5" key="1">
    <citation type="submission" date="2024-06" db="EMBL/GenBank/DDBJ databases">
        <title>Sorghum-associated microbial communities from plants grown in Nebraska, USA.</title>
        <authorList>
            <person name="Schachtman D."/>
        </authorList>
    </citation>
    <scope>NUCLEOTIDE SEQUENCE [LARGE SCALE GENOMIC DNA]</scope>
    <source>
        <strain evidence="4 5">2857</strain>
    </source>
</reference>
<evidence type="ECO:0000256" key="1">
    <source>
        <dbReference type="SAM" id="MobiDB-lite"/>
    </source>
</evidence>
<keyword evidence="2" id="KW-1133">Transmembrane helix</keyword>